<dbReference type="OrthoDB" id="9789980at2"/>
<evidence type="ECO:0000313" key="2">
    <source>
        <dbReference type="EMBL" id="PWJ10397.1"/>
    </source>
</evidence>
<gene>
    <name evidence="2" type="ORF">IE37_03035</name>
</gene>
<name>A0A315XTZ5_RUMFL</name>
<evidence type="ECO:0000259" key="1">
    <source>
        <dbReference type="Pfam" id="PF09951"/>
    </source>
</evidence>
<dbReference type="EMBL" id="QGDI01000014">
    <property type="protein sequence ID" value="PWJ10397.1"/>
    <property type="molecule type" value="Genomic_DNA"/>
</dbReference>
<dbReference type="AlphaFoldDB" id="A0A315XTZ5"/>
<sequence length="341" mass="38481">MNIKEVFDANLKFIGQMELDADLMDRTFAKTETRDHFVIGTVDLPTGRIRVGDALAYMGTKEASPELNRTVPKGSYPVELAFITTRFDTIRITAARIKLSEERAVRYELAEPTHETTAFHCSDGDLTGFPVDAGMMGFMDASVMDEYSDFLHSWHRDNPDKNHYDDYFAALFNESYEKLPQYQRAGGDFIEWTVPETGHRLTMNATGFGDGFYQIFWGIDKNGDICEVTVPLIDADLLDRADSEYLEVWDGIEACIVTNNIADGGDIAYMCREESSDGSFNGWVFYGYDEGEDYWADADNFCLYSTHGLAGRFPEIIPLLHSPEGSAYVRDEDGIFIADEQ</sequence>
<dbReference type="Pfam" id="PF14025">
    <property type="entry name" value="DUF4241"/>
    <property type="match status" value="1"/>
</dbReference>
<organism evidence="2 3">
    <name type="scientific">Ruminococcus flavefaciens</name>
    <dbReference type="NCBI Taxonomy" id="1265"/>
    <lineage>
        <taxon>Bacteria</taxon>
        <taxon>Bacillati</taxon>
        <taxon>Bacillota</taxon>
        <taxon>Clostridia</taxon>
        <taxon>Eubacteriales</taxon>
        <taxon>Oscillospiraceae</taxon>
        <taxon>Ruminococcus</taxon>
    </lineage>
</organism>
<dbReference type="Proteomes" id="UP000245720">
    <property type="component" value="Unassembled WGS sequence"/>
</dbReference>
<comment type="caution">
    <text evidence="2">The sequence shown here is derived from an EMBL/GenBank/DDBJ whole genome shotgun (WGS) entry which is preliminary data.</text>
</comment>
<dbReference type="InterPro" id="IPR018689">
    <property type="entry name" value="Imm33_dom"/>
</dbReference>
<dbReference type="RefSeq" id="WP_109727721.1">
    <property type="nucleotide sequence ID" value="NZ_QGDI01000014.1"/>
</dbReference>
<reference evidence="2 3" key="1">
    <citation type="submission" date="2018-05" db="EMBL/GenBank/DDBJ databases">
        <title>The Hungate 1000. A catalogue of reference genomes from the rumen microbiome.</title>
        <authorList>
            <person name="Kelly W."/>
        </authorList>
    </citation>
    <scope>NUCLEOTIDE SEQUENCE [LARGE SCALE GENOMIC DNA]</scope>
    <source>
        <strain evidence="2 3">SAb67</strain>
    </source>
</reference>
<protein>
    <recommendedName>
        <fullName evidence="1">Immunity protein Imm33 domain-containing protein</fullName>
    </recommendedName>
</protein>
<accession>A0A315XTZ5</accession>
<dbReference type="Pfam" id="PF09951">
    <property type="entry name" value="Imm33"/>
    <property type="match status" value="1"/>
</dbReference>
<dbReference type="InterPro" id="IPR025335">
    <property type="entry name" value="DUF4241"/>
</dbReference>
<feature type="domain" description="Immunity protein Imm33" evidence="1">
    <location>
        <begin position="255"/>
        <end position="337"/>
    </location>
</feature>
<proteinExistence type="predicted"/>
<evidence type="ECO:0000313" key="3">
    <source>
        <dbReference type="Proteomes" id="UP000245720"/>
    </source>
</evidence>